<dbReference type="EMBL" id="KV875096">
    <property type="protein sequence ID" value="OIW31076.1"/>
    <property type="molecule type" value="Genomic_DNA"/>
</dbReference>
<keyword evidence="1" id="KW-0472">Membrane</keyword>
<reference evidence="2 3" key="1">
    <citation type="submission" date="2016-10" db="EMBL/GenBank/DDBJ databases">
        <title>Draft genome sequence of Coniochaeta ligniaria NRRL30616, a lignocellulolytic fungus for bioabatement of inhibitors in plant biomass hydrolysates.</title>
        <authorList>
            <consortium name="DOE Joint Genome Institute"/>
            <person name="Jimenez D.J."/>
            <person name="Hector R.E."/>
            <person name="Riley R."/>
            <person name="Sun H."/>
            <person name="Grigoriev I.V."/>
            <person name="Van Elsas J.D."/>
            <person name="Nichols N.N."/>
        </authorList>
    </citation>
    <scope>NUCLEOTIDE SEQUENCE [LARGE SCALE GENOMIC DNA]</scope>
    <source>
        <strain evidence="2 3">NRRL 30616</strain>
    </source>
</reference>
<accession>A0A1J7JP10</accession>
<feature type="transmembrane region" description="Helical" evidence="1">
    <location>
        <begin position="38"/>
        <end position="58"/>
    </location>
</feature>
<keyword evidence="3" id="KW-1185">Reference proteome</keyword>
<keyword evidence="1" id="KW-0812">Transmembrane</keyword>
<dbReference type="InterPro" id="IPR025444">
    <property type="entry name" value="Monooxy_af470"/>
</dbReference>
<evidence type="ECO:0000313" key="3">
    <source>
        <dbReference type="Proteomes" id="UP000182658"/>
    </source>
</evidence>
<dbReference type="OrthoDB" id="3202396at2759"/>
<gene>
    <name evidence="2" type="ORF">CONLIGDRAFT_653705</name>
</gene>
<dbReference type="InterPro" id="IPR011008">
    <property type="entry name" value="Dimeric_a/b-barrel"/>
</dbReference>
<feature type="transmembrane region" description="Helical" evidence="1">
    <location>
        <begin position="12"/>
        <end position="32"/>
    </location>
</feature>
<evidence type="ECO:0000256" key="1">
    <source>
        <dbReference type="SAM" id="Phobius"/>
    </source>
</evidence>
<evidence type="ECO:0000313" key="2">
    <source>
        <dbReference type="EMBL" id="OIW31076.1"/>
    </source>
</evidence>
<dbReference type="Pfam" id="PF13826">
    <property type="entry name" value="Monooxy_af470-like"/>
    <property type="match status" value="1"/>
</dbReference>
<dbReference type="Proteomes" id="UP000182658">
    <property type="component" value="Unassembled WGS sequence"/>
</dbReference>
<organism evidence="2 3">
    <name type="scientific">Coniochaeta ligniaria NRRL 30616</name>
    <dbReference type="NCBI Taxonomy" id="1408157"/>
    <lineage>
        <taxon>Eukaryota</taxon>
        <taxon>Fungi</taxon>
        <taxon>Dikarya</taxon>
        <taxon>Ascomycota</taxon>
        <taxon>Pezizomycotina</taxon>
        <taxon>Sordariomycetes</taxon>
        <taxon>Sordariomycetidae</taxon>
        <taxon>Coniochaetales</taxon>
        <taxon>Coniochaetaceae</taxon>
        <taxon>Coniochaeta</taxon>
    </lineage>
</organism>
<protein>
    <submittedName>
        <fullName evidence="2">Uncharacterized protein</fullName>
    </submittedName>
</protein>
<name>A0A1J7JP10_9PEZI</name>
<proteinExistence type="predicted"/>
<dbReference type="InParanoid" id="A0A1J7JP10"/>
<keyword evidence="1" id="KW-1133">Transmembrane helix</keyword>
<dbReference type="STRING" id="1408157.A0A1J7JP10"/>
<dbReference type="SUPFAM" id="SSF54909">
    <property type="entry name" value="Dimeric alpha+beta barrel"/>
    <property type="match status" value="1"/>
</dbReference>
<sequence>MAPYNVVLLKDELSLSTWLAVGAAVQILFGLVAPARYALLPVALTFSLVGLDIALQYLGLRQSPYLKDAVRDRHSILYRERDGSRPEGLGTKPVAMFLIGVRSNHPLGRLLPKYRKFNDYMDELYADADANRATNGYLGRTPDWLNNEHAQNNTVCSISYWQSLEELEAFARTPMHIKALKFLFSAGMGPKGHELGVIHEVMVCPPGHWEAVYSNINPWGFGTAKFPMLNGRPGLQGPIYERDPKKLNGMWGRMGNKLKQAEVDEKLAAILGPDGLG</sequence>
<dbReference type="AlphaFoldDB" id="A0A1J7JP10"/>